<organism evidence="1 2">
    <name type="scientific">Exophiala xenobiotica</name>
    <dbReference type="NCBI Taxonomy" id="348802"/>
    <lineage>
        <taxon>Eukaryota</taxon>
        <taxon>Fungi</taxon>
        <taxon>Dikarya</taxon>
        <taxon>Ascomycota</taxon>
        <taxon>Pezizomycotina</taxon>
        <taxon>Eurotiomycetes</taxon>
        <taxon>Chaetothyriomycetidae</taxon>
        <taxon>Chaetothyriales</taxon>
        <taxon>Herpotrichiellaceae</taxon>
        <taxon>Exophiala</taxon>
    </lineage>
</organism>
<dbReference type="Proteomes" id="UP000054342">
    <property type="component" value="Unassembled WGS sequence"/>
</dbReference>
<dbReference type="AlphaFoldDB" id="A0A0D2BZE7"/>
<accession>A0A0D2BZE7</accession>
<dbReference type="OrthoDB" id="10034502at2759"/>
<dbReference type="PANTHER" id="PTHR31591">
    <property type="entry name" value="UPF0613 PROTEIN PB24D3.06C"/>
    <property type="match status" value="1"/>
</dbReference>
<keyword evidence="2" id="KW-1185">Reference proteome</keyword>
<proteinExistence type="predicted"/>
<dbReference type="Gene3D" id="3.40.50.1820">
    <property type="entry name" value="alpha/beta hydrolase"/>
    <property type="match status" value="1"/>
</dbReference>
<dbReference type="RefSeq" id="XP_013318410.1">
    <property type="nucleotide sequence ID" value="XM_013462956.1"/>
</dbReference>
<evidence type="ECO:0000313" key="2">
    <source>
        <dbReference type="Proteomes" id="UP000054342"/>
    </source>
</evidence>
<gene>
    <name evidence="1" type="ORF">PV05_02384</name>
</gene>
<reference evidence="1 2" key="1">
    <citation type="submission" date="2015-01" db="EMBL/GenBank/DDBJ databases">
        <title>The Genome Sequence of Exophiala xenobiotica CBS118157.</title>
        <authorList>
            <consortium name="The Broad Institute Genomics Platform"/>
            <person name="Cuomo C."/>
            <person name="de Hoog S."/>
            <person name="Gorbushina A."/>
            <person name="Stielow B."/>
            <person name="Teixiera M."/>
            <person name="Abouelleil A."/>
            <person name="Chapman S.B."/>
            <person name="Priest M."/>
            <person name="Young S.K."/>
            <person name="Wortman J."/>
            <person name="Nusbaum C."/>
            <person name="Birren B."/>
        </authorList>
    </citation>
    <scope>NUCLEOTIDE SEQUENCE [LARGE SCALE GENOMIC DNA]</scope>
    <source>
        <strain evidence="1 2">CBS 118157</strain>
    </source>
</reference>
<protein>
    <submittedName>
        <fullName evidence="1">Uncharacterized protein</fullName>
    </submittedName>
</protein>
<name>A0A0D2BZE7_9EURO</name>
<sequence length="441" mass="48303">MSFLSTISIHTRTRPNSNLGFCACYKPSGSPRGISCLIRRSVRQWSPCRPGRSIATRSRLHLPSRPVKMESFLHIYHAKRGLLLFEYANNSASRPSINPQNQPPNVLLFIGGLYDTFRSPGYVDDLAALFPRNAPNQKWRLMHVQLSSAGRAFGMFDLNRDVEEIGFAINYIRETITRSPTTPIVIMGHSTGCQDVLHYLCSSVSRPTISGAIMQAPVSDREAILDEIEAKPKAKESYQTVLSIAASTPLDKHTTTFLPTHISTPLMGPAPVSIARFLSLASPDSPANPALDDYFSSDLSDQRLLDTFGRIGSAEFLQPLQPRAQKSVLVLESGSDAAVPAYINKDQLLARWKHAIESGSSGKASSSSHSMVVPNAVHDIGGTSIEARTARLIDMRGAVLRYLEDMVGNVGDDGDPSSAWAIWHHDKKEIEAEKGINGVKL</sequence>
<dbReference type="HOGENOM" id="CLU_049633_3_0_1"/>
<dbReference type="EMBL" id="KN847318">
    <property type="protein sequence ID" value="KIW57826.1"/>
    <property type="molecule type" value="Genomic_DNA"/>
</dbReference>
<dbReference type="Pfam" id="PF08538">
    <property type="entry name" value="DUF1749"/>
    <property type="match status" value="1"/>
</dbReference>
<dbReference type="PANTHER" id="PTHR31591:SF1">
    <property type="entry name" value="UPF0613 PROTEIN PB24D3.06C"/>
    <property type="match status" value="1"/>
</dbReference>
<dbReference type="SUPFAM" id="SSF53474">
    <property type="entry name" value="alpha/beta-Hydrolases"/>
    <property type="match status" value="1"/>
</dbReference>
<evidence type="ECO:0000313" key="1">
    <source>
        <dbReference type="EMBL" id="KIW57826.1"/>
    </source>
</evidence>
<dbReference type="GeneID" id="25324292"/>
<dbReference type="InterPro" id="IPR029058">
    <property type="entry name" value="AB_hydrolase_fold"/>
</dbReference>
<dbReference type="InterPro" id="IPR013744">
    <property type="entry name" value="SidJ"/>
</dbReference>